<dbReference type="EMBL" id="AP022325">
    <property type="protein sequence ID" value="BBU47331.1"/>
    <property type="molecule type" value="Genomic_DNA"/>
</dbReference>
<dbReference type="KEGG" id="mfel:JPM2_0240"/>
<reference evidence="2 3" key="1">
    <citation type="submission" date="2020-01" db="EMBL/GenBank/DDBJ databases">
        <title>Complete genome sequence of Mycoplasma felis strain Myco-2.</title>
        <authorList>
            <person name="Kinoshita Y."/>
            <person name="Niwa H."/>
            <person name="Uchida-Fujii E."/>
            <person name="Nukada T."/>
        </authorList>
    </citation>
    <scope>NUCLEOTIDE SEQUENCE [LARGE SCALE GENOMIC DNA]</scope>
    <source>
        <strain evidence="2 3">Myco-2</strain>
    </source>
</reference>
<keyword evidence="1" id="KW-0472">Membrane</keyword>
<evidence type="ECO:0000313" key="3">
    <source>
        <dbReference type="Proteomes" id="UP000464317"/>
    </source>
</evidence>
<feature type="transmembrane region" description="Helical" evidence="1">
    <location>
        <begin position="7"/>
        <end position="25"/>
    </location>
</feature>
<evidence type="ECO:0000313" key="2">
    <source>
        <dbReference type="EMBL" id="BBU47331.1"/>
    </source>
</evidence>
<protein>
    <submittedName>
        <fullName evidence="2">Uncharacterized protein</fullName>
    </submittedName>
</protein>
<dbReference type="Proteomes" id="UP000464317">
    <property type="component" value="Chromosome"/>
</dbReference>
<proteinExistence type="predicted"/>
<evidence type="ECO:0000256" key="1">
    <source>
        <dbReference type="SAM" id="Phobius"/>
    </source>
</evidence>
<keyword evidence="3" id="KW-1185">Reference proteome</keyword>
<sequence>MKKLFKTSIWFACFASITTGIIWIGELSKRYQRKQEFTNPPKLNHNYADFLNKITKNESQGDLILNKYIFKENTKEKVDFLNKQSQISDTTFSEINSSLTFAPLFVYVSDSNRNEILGKYALRGSKKIKDILENNWYWYLNNIHKFTFQLNPFNWRFNDTLIINEETKESIKDVFLKQLSLENENQEIKDNSNLLFQLKELNIQKFHEIDFLEILPEEYRDISKDQNKYKEGKILFWEDKTGVLLISYLFNIEHNNTTETKLFILPEILVPTNKTSDNVNNLISKIKEYYIEVFNKENETAISSEAENFKENADTLLQDESIKNNKYFNENEINKYLAKLNEISQIEEEKDDILFEIGEIFDSIPSSEKTNRRVFSRFRFIKSGLEKFVKDLLSNDQNYEEDSFEGKLISAWRLYENIDSKDEQINQINQNIEIPAYIKFKARQRIYQKHNDEVFMTLFNNENYSEVLYNSVLKFNKSFENKLNRFTLGAANEI</sequence>
<organism evidence="2 3">
    <name type="scientific">Mycoplasmopsis felis</name>
    <dbReference type="NCBI Taxonomy" id="33923"/>
    <lineage>
        <taxon>Bacteria</taxon>
        <taxon>Bacillati</taxon>
        <taxon>Mycoplasmatota</taxon>
        <taxon>Mycoplasmoidales</taxon>
        <taxon>Metamycoplasmataceae</taxon>
        <taxon>Mycoplasmopsis</taxon>
    </lineage>
</organism>
<keyword evidence="1" id="KW-0812">Transmembrane</keyword>
<gene>
    <name evidence="2" type="ORF">JPM2_0240</name>
</gene>
<name>A0A809RTE6_9BACT</name>
<accession>A0A809RTE6</accession>
<keyword evidence="1" id="KW-1133">Transmembrane helix</keyword>
<dbReference type="RefSeq" id="WP_161552865.1">
    <property type="nucleotide sequence ID" value="NZ_AP022325.1"/>
</dbReference>
<dbReference type="AlphaFoldDB" id="A0A809RTE6"/>